<feature type="transmembrane region" description="Helical" evidence="10">
    <location>
        <begin position="263"/>
        <end position="288"/>
    </location>
</feature>
<evidence type="ECO:0000256" key="3">
    <source>
        <dbReference type="ARBA" id="ARBA00022723"/>
    </source>
</evidence>
<sequence>MLSIHLIARNHFLLLVVLTLWIHKVTSQSAENPAFWQAPRSFNSTSALQDDQSNMHIAISQDFQSIHVGDDSRYQIRRLVVDYSDSCRSTNTTIESLEQLNNNNLRWGMIPRTPTIALIRRGHCNWSEKIQVAHTISTSNNMRLSAILIYNNETTDAGSYQLYNRNDLGQSFVYRDPLPSNRNISFMNDNDLMSSTTNLPMSVYFAPASYANQFISNKSNENTDTKVFWQLTPLLLPLSSTTGTGNPGNADENGDGSPFSRGYLSYVIALAAIFLVALFAGVIFLRWWRVRQMRDQREYEAQLTQHALNMQMRMQAKPLPVDIVNSIPISKYTSETVKNTNCAICLEDYEEDKNEVRILGCGHGFCVLCIDPWLTQKSTMCPICKWDCLPPELQNQEHIDSEATISSPNHQTISIPVTMATTTTTTTTTTEAQQPSTLVTTQQQQQSTPSSSSSTQPVVTTTAVAVTTESDNIGNKDTVRDTTITAEPKERTLVSATNNNDIDRQNTEDHMITNQNTINNDTNTIQDEPKTTSNEEHASSSSRKNSTENQQRPNHH</sequence>
<feature type="compositionally biased region" description="Basic and acidic residues" evidence="9">
    <location>
        <begin position="501"/>
        <end position="511"/>
    </location>
</feature>
<organism evidence="13 14">
    <name type="scientific">Circinella minor</name>
    <dbReference type="NCBI Taxonomy" id="1195481"/>
    <lineage>
        <taxon>Eukaryota</taxon>
        <taxon>Fungi</taxon>
        <taxon>Fungi incertae sedis</taxon>
        <taxon>Mucoromycota</taxon>
        <taxon>Mucoromycotina</taxon>
        <taxon>Mucoromycetes</taxon>
        <taxon>Mucorales</taxon>
        <taxon>Lichtheimiaceae</taxon>
        <taxon>Circinella</taxon>
    </lineage>
</organism>
<evidence type="ECO:0000256" key="8">
    <source>
        <dbReference type="PROSITE-ProRule" id="PRU00175"/>
    </source>
</evidence>
<feature type="chain" id="PRO_5034678798" description="RING-type domain-containing protein" evidence="11">
    <location>
        <begin position="28"/>
        <end position="556"/>
    </location>
</feature>
<comment type="caution">
    <text evidence="13">The sequence shown here is derived from an EMBL/GenBank/DDBJ whole genome shotgun (WGS) entry which is preliminary data.</text>
</comment>
<dbReference type="Gene3D" id="3.30.40.10">
    <property type="entry name" value="Zinc/RING finger domain, C3HC4 (zinc finger)"/>
    <property type="match status" value="1"/>
</dbReference>
<evidence type="ECO:0000256" key="5">
    <source>
        <dbReference type="ARBA" id="ARBA00022833"/>
    </source>
</evidence>
<protein>
    <recommendedName>
        <fullName evidence="12">RING-type domain-containing protein</fullName>
    </recommendedName>
</protein>
<feature type="compositionally biased region" description="Low complexity" evidence="9">
    <location>
        <begin position="424"/>
        <end position="468"/>
    </location>
</feature>
<evidence type="ECO:0000256" key="6">
    <source>
        <dbReference type="ARBA" id="ARBA00022989"/>
    </source>
</evidence>
<dbReference type="SUPFAM" id="SSF57850">
    <property type="entry name" value="RING/U-box"/>
    <property type="match status" value="1"/>
</dbReference>
<dbReference type="CDD" id="cd16454">
    <property type="entry name" value="RING-H2_PA-TM-RING"/>
    <property type="match status" value="1"/>
</dbReference>
<keyword evidence="5" id="KW-0862">Zinc</keyword>
<feature type="compositionally biased region" description="Polar residues" evidence="9">
    <location>
        <begin position="469"/>
        <end position="485"/>
    </location>
</feature>
<dbReference type="InterPro" id="IPR051653">
    <property type="entry name" value="E3_ligase_sorting_rcpt"/>
</dbReference>
<gene>
    <name evidence="13" type="ORF">INT45_001825</name>
</gene>
<feature type="compositionally biased region" description="Basic and acidic residues" evidence="9">
    <location>
        <begin position="527"/>
        <end position="538"/>
    </location>
</feature>
<evidence type="ECO:0000313" key="14">
    <source>
        <dbReference type="Proteomes" id="UP000646827"/>
    </source>
</evidence>
<evidence type="ECO:0000313" key="13">
    <source>
        <dbReference type="EMBL" id="KAG2215465.1"/>
    </source>
</evidence>
<dbReference type="GO" id="GO:0008270">
    <property type="term" value="F:zinc ion binding"/>
    <property type="evidence" value="ECO:0007669"/>
    <property type="project" value="UniProtKB-KW"/>
</dbReference>
<evidence type="ECO:0000256" key="10">
    <source>
        <dbReference type="SAM" id="Phobius"/>
    </source>
</evidence>
<evidence type="ECO:0000256" key="7">
    <source>
        <dbReference type="ARBA" id="ARBA00023136"/>
    </source>
</evidence>
<dbReference type="InterPro" id="IPR001841">
    <property type="entry name" value="Znf_RING"/>
</dbReference>
<comment type="subcellular location">
    <subcellularLocation>
        <location evidence="1">Membrane</location>
        <topology evidence="1">Single-pass membrane protein</topology>
    </subcellularLocation>
</comment>
<evidence type="ECO:0000256" key="2">
    <source>
        <dbReference type="ARBA" id="ARBA00022692"/>
    </source>
</evidence>
<evidence type="ECO:0000259" key="12">
    <source>
        <dbReference type="PROSITE" id="PS50089"/>
    </source>
</evidence>
<accession>A0A8H7VCL7</accession>
<evidence type="ECO:0000256" key="11">
    <source>
        <dbReference type="SAM" id="SignalP"/>
    </source>
</evidence>
<evidence type="ECO:0000256" key="1">
    <source>
        <dbReference type="ARBA" id="ARBA00004167"/>
    </source>
</evidence>
<dbReference type="Proteomes" id="UP000646827">
    <property type="component" value="Unassembled WGS sequence"/>
</dbReference>
<keyword evidence="4 8" id="KW-0863">Zinc-finger</keyword>
<keyword evidence="3" id="KW-0479">Metal-binding</keyword>
<dbReference type="SMART" id="SM00184">
    <property type="entry name" value="RING"/>
    <property type="match status" value="1"/>
</dbReference>
<keyword evidence="14" id="KW-1185">Reference proteome</keyword>
<name>A0A8H7VCL7_9FUNG</name>
<dbReference type="EMBL" id="JAEPRB010000515">
    <property type="protein sequence ID" value="KAG2215465.1"/>
    <property type="molecule type" value="Genomic_DNA"/>
</dbReference>
<feature type="signal peptide" evidence="11">
    <location>
        <begin position="1"/>
        <end position="27"/>
    </location>
</feature>
<proteinExistence type="predicted"/>
<keyword evidence="7 10" id="KW-0472">Membrane</keyword>
<dbReference type="OrthoDB" id="8062037at2759"/>
<dbReference type="PANTHER" id="PTHR47168:SF1">
    <property type="entry name" value="OS02G0798600 PROTEIN"/>
    <property type="match status" value="1"/>
</dbReference>
<dbReference type="GO" id="GO:0016020">
    <property type="term" value="C:membrane"/>
    <property type="evidence" value="ECO:0007669"/>
    <property type="project" value="UniProtKB-SubCell"/>
</dbReference>
<feature type="compositionally biased region" description="Polar residues" evidence="9">
    <location>
        <begin position="539"/>
        <end position="556"/>
    </location>
</feature>
<feature type="region of interest" description="Disordered" evidence="9">
    <location>
        <begin position="424"/>
        <end position="556"/>
    </location>
</feature>
<dbReference type="InterPro" id="IPR017907">
    <property type="entry name" value="Znf_RING_CS"/>
</dbReference>
<reference evidence="13 14" key="1">
    <citation type="submission" date="2020-12" db="EMBL/GenBank/DDBJ databases">
        <title>Metabolic potential, ecology and presence of endohyphal bacteria is reflected in genomic diversity of Mucoromycotina.</title>
        <authorList>
            <person name="Muszewska A."/>
            <person name="Okrasinska A."/>
            <person name="Steczkiewicz K."/>
            <person name="Drgas O."/>
            <person name="Orlowska M."/>
            <person name="Perlinska-Lenart U."/>
            <person name="Aleksandrzak-Piekarczyk T."/>
            <person name="Szatraj K."/>
            <person name="Zielenkiewicz U."/>
            <person name="Pilsyk S."/>
            <person name="Malc E."/>
            <person name="Mieczkowski P."/>
            <person name="Kruszewska J.S."/>
            <person name="Biernat P."/>
            <person name="Pawlowska J."/>
        </authorList>
    </citation>
    <scope>NUCLEOTIDE SEQUENCE [LARGE SCALE GENOMIC DNA]</scope>
    <source>
        <strain evidence="13 14">CBS 142.35</strain>
    </source>
</reference>
<dbReference type="Pfam" id="PF13639">
    <property type="entry name" value="zf-RING_2"/>
    <property type="match status" value="1"/>
</dbReference>
<dbReference type="InterPro" id="IPR013083">
    <property type="entry name" value="Znf_RING/FYVE/PHD"/>
</dbReference>
<feature type="compositionally biased region" description="Low complexity" evidence="9">
    <location>
        <begin position="512"/>
        <end position="526"/>
    </location>
</feature>
<keyword evidence="2 10" id="KW-0812">Transmembrane</keyword>
<keyword evidence="6 10" id="KW-1133">Transmembrane helix</keyword>
<dbReference type="PROSITE" id="PS50089">
    <property type="entry name" value="ZF_RING_2"/>
    <property type="match status" value="1"/>
</dbReference>
<evidence type="ECO:0000256" key="4">
    <source>
        <dbReference type="ARBA" id="ARBA00022771"/>
    </source>
</evidence>
<keyword evidence="11" id="KW-0732">Signal</keyword>
<dbReference type="AlphaFoldDB" id="A0A8H7VCL7"/>
<dbReference type="PANTHER" id="PTHR47168">
    <property type="entry name" value="RING ZINC FINGER DOMAIN SUPERFAMILY PROTEIN-RELATED"/>
    <property type="match status" value="1"/>
</dbReference>
<feature type="domain" description="RING-type" evidence="12">
    <location>
        <begin position="342"/>
        <end position="385"/>
    </location>
</feature>
<dbReference type="PROSITE" id="PS00518">
    <property type="entry name" value="ZF_RING_1"/>
    <property type="match status" value="1"/>
</dbReference>
<evidence type="ECO:0000256" key="9">
    <source>
        <dbReference type="SAM" id="MobiDB-lite"/>
    </source>
</evidence>